<dbReference type="EMBL" id="JASCZI010184462">
    <property type="protein sequence ID" value="MED6190134.1"/>
    <property type="molecule type" value="Genomic_DNA"/>
</dbReference>
<accession>A0ABU6WXT4</accession>
<proteinExistence type="predicted"/>
<sequence>MASKGTGVARQPSSRSRGTSSRHRTVQEAERFETPTHEEKGQILVERKVIHEHVINFHGKRDTFRE</sequence>
<name>A0ABU6WXT4_9FABA</name>
<feature type="region of interest" description="Disordered" evidence="1">
    <location>
        <begin position="1"/>
        <end position="40"/>
    </location>
</feature>
<dbReference type="Proteomes" id="UP001341840">
    <property type="component" value="Unassembled WGS sequence"/>
</dbReference>
<evidence type="ECO:0000313" key="3">
    <source>
        <dbReference type="Proteomes" id="UP001341840"/>
    </source>
</evidence>
<protein>
    <submittedName>
        <fullName evidence="2">Uncharacterized protein</fullName>
    </submittedName>
</protein>
<comment type="caution">
    <text evidence="2">The sequence shown here is derived from an EMBL/GenBank/DDBJ whole genome shotgun (WGS) entry which is preliminary data.</text>
</comment>
<evidence type="ECO:0000313" key="2">
    <source>
        <dbReference type="EMBL" id="MED6190134.1"/>
    </source>
</evidence>
<feature type="compositionally biased region" description="Low complexity" evidence="1">
    <location>
        <begin position="10"/>
        <end position="19"/>
    </location>
</feature>
<gene>
    <name evidence="2" type="ORF">PIB30_102777</name>
</gene>
<keyword evidence="3" id="KW-1185">Reference proteome</keyword>
<feature type="compositionally biased region" description="Basic and acidic residues" evidence="1">
    <location>
        <begin position="25"/>
        <end position="40"/>
    </location>
</feature>
<evidence type="ECO:0000256" key="1">
    <source>
        <dbReference type="SAM" id="MobiDB-lite"/>
    </source>
</evidence>
<reference evidence="2 3" key="1">
    <citation type="journal article" date="2023" name="Plants (Basel)">
        <title>Bridging the Gap: Combining Genomics and Transcriptomics Approaches to Understand Stylosanthes scabra, an Orphan Legume from the Brazilian Caatinga.</title>
        <authorList>
            <person name="Ferreira-Neto J.R.C."/>
            <person name="da Silva M.D."/>
            <person name="Binneck E."/>
            <person name="de Melo N.F."/>
            <person name="da Silva R.H."/>
            <person name="de Melo A.L.T.M."/>
            <person name="Pandolfi V."/>
            <person name="Bustamante F.O."/>
            <person name="Brasileiro-Vidal A.C."/>
            <person name="Benko-Iseppon A.M."/>
        </authorList>
    </citation>
    <scope>NUCLEOTIDE SEQUENCE [LARGE SCALE GENOMIC DNA]</scope>
    <source>
        <tissue evidence="2">Leaves</tissue>
    </source>
</reference>
<organism evidence="2 3">
    <name type="scientific">Stylosanthes scabra</name>
    <dbReference type="NCBI Taxonomy" id="79078"/>
    <lineage>
        <taxon>Eukaryota</taxon>
        <taxon>Viridiplantae</taxon>
        <taxon>Streptophyta</taxon>
        <taxon>Embryophyta</taxon>
        <taxon>Tracheophyta</taxon>
        <taxon>Spermatophyta</taxon>
        <taxon>Magnoliopsida</taxon>
        <taxon>eudicotyledons</taxon>
        <taxon>Gunneridae</taxon>
        <taxon>Pentapetalae</taxon>
        <taxon>rosids</taxon>
        <taxon>fabids</taxon>
        <taxon>Fabales</taxon>
        <taxon>Fabaceae</taxon>
        <taxon>Papilionoideae</taxon>
        <taxon>50 kb inversion clade</taxon>
        <taxon>dalbergioids sensu lato</taxon>
        <taxon>Dalbergieae</taxon>
        <taxon>Pterocarpus clade</taxon>
        <taxon>Stylosanthes</taxon>
    </lineage>
</organism>